<dbReference type="Gene3D" id="3.90.1720.10">
    <property type="entry name" value="endopeptidase domain like (from Nostoc punctiforme)"/>
    <property type="match status" value="1"/>
</dbReference>
<dbReference type="EMBL" id="JAHZUY010000005">
    <property type="protein sequence ID" value="MBW8268599.1"/>
    <property type="molecule type" value="Genomic_DNA"/>
</dbReference>
<proteinExistence type="predicted"/>
<dbReference type="InterPro" id="IPR007921">
    <property type="entry name" value="CHAP_dom"/>
</dbReference>
<keyword evidence="4" id="KW-1185">Reference proteome</keyword>
<organism evidence="3 4">
    <name type="scientific">Caldovatus aquaticus</name>
    <dbReference type="NCBI Taxonomy" id="2865671"/>
    <lineage>
        <taxon>Bacteria</taxon>
        <taxon>Pseudomonadati</taxon>
        <taxon>Pseudomonadota</taxon>
        <taxon>Alphaproteobacteria</taxon>
        <taxon>Acetobacterales</taxon>
        <taxon>Roseomonadaceae</taxon>
        <taxon>Caldovatus</taxon>
    </lineage>
</organism>
<sequence length="256" mass="26507">MIAAHAQPDQAPRPARLAMARRAAMPPGVATPERPAQRAAGTGAARGAADGAGRGISCVPYVRQITGMEISGNGRDWWHNAAGLYARGSAPEPGAVLAFPASGGMHLGHVAVVSRVLSAREVLVDHANWAGPGIRRGTVMRGVSVVDVSPGNDWTQVRVQVGWTGGTYGRVYPTYGFIYNRPDPAGGIMLAGRSRGPRLLGTATAAPAGAEAFPASRGGGVSPWIELAEQPAAPSASPHARRHLDLSIRVLETAAR</sequence>
<evidence type="ECO:0000313" key="3">
    <source>
        <dbReference type="EMBL" id="MBW8268599.1"/>
    </source>
</evidence>
<dbReference type="Proteomes" id="UP001519924">
    <property type="component" value="Unassembled WGS sequence"/>
</dbReference>
<feature type="domain" description="Peptidase C51" evidence="2">
    <location>
        <begin position="33"/>
        <end position="156"/>
    </location>
</feature>
<dbReference type="Pfam" id="PF05257">
    <property type="entry name" value="CHAP"/>
    <property type="match status" value="1"/>
</dbReference>
<dbReference type="InterPro" id="IPR038765">
    <property type="entry name" value="Papain-like_cys_pep_sf"/>
</dbReference>
<feature type="region of interest" description="Disordered" evidence="1">
    <location>
        <begin position="23"/>
        <end position="50"/>
    </location>
</feature>
<name>A0ABS7EZ27_9PROT</name>
<evidence type="ECO:0000313" key="4">
    <source>
        <dbReference type="Proteomes" id="UP001519924"/>
    </source>
</evidence>
<protein>
    <submittedName>
        <fullName evidence="3">CHAP domain-containing protein</fullName>
    </submittedName>
</protein>
<dbReference type="SUPFAM" id="SSF54001">
    <property type="entry name" value="Cysteine proteinases"/>
    <property type="match status" value="1"/>
</dbReference>
<evidence type="ECO:0000256" key="1">
    <source>
        <dbReference type="SAM" id="MobiDB-lite"/>
    </source>
</evidence>
<accession>A0ABS7EZ27</accession>
<comment type="caution">
    <text evidence="3">The sequence shown here is derived from an EMBL/GenBank/DDBJ whole genome shotgun (WGS) entry which is preliminary data.</text>
</comment>
<evidence type="ECO:0000259" key="2">
    <source>
        <dbReference type="PROSITE" id="PS50911"/>
    </source>
</evidence>
<gene>
    <name evidence="3" type="ORF">K1J50_03780</name>
</gene>
<feature type="compositionally biased region" description="Low complexity" evidence="1">
    <location>
        <begin position="37"/>
        <end position="50"/>
    </location>
</feature>
<dbReference type="PROSITE" id="PS50911">
    <property type="entry name" value="CHAP"/>
    <property type="match status" value="1"/>
</dbReference>
<reference evidence="3 4" key="1">
    <citation type="submission" date="2021-08" db="EMBL/GenBank/DDBJ databases">
        <title>Caldovatus sediminis gen. nov., sp. nov., a moderately thermophilic bacterium isolated from a hot spring.</title>
        <authorList>
            <person name="Hu C.-J."/>
            <person name="Li W.-J."/>
            <person name="Xian W.-D."/>
        </authorList>
    </citation>
    <scope>NUCLEOTIDE SEQUENCE [LARGE SCALE GENOMIC DNA]</scope>
    <source>
        <strain evidence="3 4">SYSU G05006</strain>
    </source>
</reference>